<feature type="compositionally biased region" description="Polar residues" evidence="9">
    <location>
        <begin position="134"/>
        <end position="145"/>
    </location>
</feature>
<evidence type="ECO:0000313" key="12">
    <source>
        <dbReference type="Proteomes" id="UP001221898"/>
    </source>
</evidence>
<feature type="compositionally biased region" description="Polar residues" evidence="9">
    <location>
        <begin position="41"/>
        <end position="52"/>
    </location>
</feature>
<keyword evidence="2 8" id="KW-0728">SH3 domain</keyword>
<evidence type="ECO:0000256" key="5">
    <source>
        <dbReference type="ARBA" id="ARBA00023043"/>
    </source>
</evidence>
<comment type="caution">
    <text evidence="11">The sequence shown here is derived from an EMBL/GenBank/DDBJ whole genome shotgun (WGS) entry which is preliminary data.</text>
</comment>
<dbReference type="PANTHER" id="PTHR24131">
    <property type="entry name" value="APOPTOSIS-STIMULATING OF P53 PROTEIN"/>
    <property type="match status" value="1"/>
</dbReference>
<dbReference type="InterPro" id="IPR036028">
    <property type="entry name" value="SH3-like_dom_sf"/>
</dbReference>
<keyword evidence="5 7" id="KW-0040">ANK repeat</keyword>
<dbReference type="PANTHER" id="PTHR24131:SF17">
    <property type="entry name" value="RELA-ASSOCIATED INHIBITOR ISOFORM X1"/>
    <property type="match status" value="1"/>
</dbReference>
<evidence type="ECO:0000256" key="1">
    <source>
        <dbReference type="ARBA" id="ARBA00004123"/>
    </source>
</evidence>
<dbReference type="AlphaFoldDB" id="A0AAD7WM60"/>
<dbReference type="PROSITE" id="PS50088">
    <property type="entry name" value="ANK_REPEAT"/>
    <property type="match status" value="2"/>
</dbReference>
<evidence type="ECO:0000256" key="8">
    <source>
        <dbReference type="PROSITE-ProRule" id="PRU00192"/>
    </source>
</evidence>
<keyword evidence="3" id="KW-0053">Apoptosis</keyword>
<keyword evidence="12" id="KW-1185">Reference proteome</keyword>
<gene>
    <name evidence="11" type="ORF">AAFF_G00370410</name>
</gene>
<protein>
    <recommendedName>
        <fullName evidence="10">SH3 domain-containing protein</fullName>
    </recommendedName>
</protein>
<feature type="repeat" description="ANK" evidence="7">
    <location>
        <begin position="556"/>
        <end position="588"/>
    </location>
</feature>
<dbReference type="GO" id="GO:0002039">
    <property type="term" value="F:p53 binding"/>
    <property type="evidence" value="ECO:0007669"/>
    <property type="project" value="InterPro"/>
</dbReference>
<name>A0AAD7WM60_9TELE</name>
<keyword evidence="4" id="KW-0677">Repeat</keyword>
<feature type="compositionally biased region" description="Basic and acidic residues" evidence="9">
    <location>
        <begin position="217"/>
        <end position="226"/>
    </location>
</feature>
<sequence length="729" mass="79794">MNPEICFSTRMLFQTLASELNASMAMADELSREFDSLMKECSSNTETGSTISIEKPEKSHLSERDKDTSGSLSPPLVPTPVAIEPSPHSQNLEASDSKSSTPPPVFSHASSPDSHQTDSPHPAVSRPFPDCPLTPQNTSSSTRAAQGTMGRMSPRRDSRISPHLFGQSPSSSLPRNFGSWSPAALSSGSEVGMWRENSPAEWSEPDSDVVYGRRPQHAYEKPERLRPFRSGNTWGKSRQDSPPHVFSKDSQTHQLKLPNASLPRNVRLHAVHSDHSSSSSSSSSSSMPPSPYNTLAAISRICAAPISSSRAHWHHPVPLSIIMQAQNPRWALATTRHPRAMGLEMAPPIPQQHVPQLTASEKRQPIIGQGTERHDMIAMIATSSERQMEKEEGNPISFPQPQIPTRLPVVAPEAPGCAELLLLRSEIPRALKKRETFNQPLPLVHRKQFQQMICKLYDKKDLHHKGEPGSESSSSSEGEECPKICAANPSIPVQVTLQHKRVQSILRRPSRERKGSGRRARLSPQVLLLDGALEGDLDTVQRAVKEMSDPNQPNEEGVTALHNAICGGHSTIVDFLVQVGANVSAPDSHGWTPLHCAASCNDRSMCEYLVRSGAAVLSVTEGDGATAVQKCDPFAVGFEECEGFLREVEGAMGVDNGGALYALWGYPAQAPDELSFREGDTVTIKKKQEGAEWWWASLDGREGFVPSNYFSLFPKVQPKSLLDQNQKSH</sequence>
<evidence type="ECO:0000256" key="2">
    <source>
        <dbReference type="ARBA" id="ARBA00022443"/>
    </source>
</evidence>
<feature type="compositionally biased region" description="Polar residues" evidence="9">
    <location>
        <begin position="87"/>
        <end position="100"/>
    </location>
</feature>
<dbReference type="InterPro" id="IPR036770">
    <property type="entry name" value="Ankyrin_rpt-contain_sf"/>
</dbReference>
<dbReference type="InterPro" id="IPR001452">
    <property type="entry name" value="SH3_domain"/>
</dbReference>
<comment type="subcellular location">
    <subcellularLocation>
        <location evidence="1">Nucleus</location>
    </subcellularLocation>
</comment>
<feature type="region of interest" description="Disordered" evidence="9">
    <location>
        <begin position="502"/>
        <end position="521"/>
    </location>
</feature>
<feature type="compositionally biased region" description="Low complexity" evidence="9">
    <location>
        <begin position="276"/>
        <end position="287"/>
    </location>
</feature>
<feature type="region of interest" description="Disordered" evidence="9">
    <location>
        <begin position="270"/>
        <end position="291"/>
    </location>
</feature>
<evidence type="ECO:0000256" key="4">
    <source>
        <dbReference type="ARBA" id="ARBA00022737"/>
    </source>
</evidence>
<evidence type="ECO:0000313" key="11">
    <source>
        <dbReference type="EMBL" id="KAJ8402176.1"/>
    </source>
</evidence>
<dbReference type="SUPFAM" id="SSF50044">
    <property type="entry name" value="SH3-domain"/>
    <property type="match status" value="1"/>
</dbReference>
<accession>A0AAD7WM60</accession>
<feature type="region of interest" description="Disordered" evidence="9">
    <location>
        <begin position="462"/>
        <end position="483"/>
    </location>
</feature>
<dbReference type="GO" id="GO:0005634">
    <property type="term" value="C:nucleus"/>
    <property type="evidence" value="ECO:0007669"/>
    <property type="project" value="UniProtKB-SubCell"/>
</dbReference>
<feature type="domain" description="SH3" evidence="10">
    <location>
        <begin position="655"/>
        <end position="715"/>
    </location>
</feature>
<dbReference type="Pfam" id="PF00018">
    <property type="entry name" value="SH3_1"/>
    <property type="match status" value="1"/>
</dbReference>
<proteinExistence type="predicted"/>
<dbReference type="GO" id="GO:0042981">
    <property type="term" value="P:regulation of apoptotic process"/>
    <property type="evidence" value="ECO:0007669"/>
    <property type="project" value="InterPro"/>
</dbReference>
<feature type="compositionally biased region" description="Polar residues" evidence="9">
    <location>
        <begin position="108"/>
        <end position="119"/>
    </location>
</feature>
<feature type="repeat" description="ANK" evidence="7">
    <location>
        <begin position="589"/>
        <end position="621"/>
    </location>
</feature>
<dbReference type="PROSITE" id="PS50002">
    <property type="entry name" value="SH3"/>
    <property type="match status" value="1"/>
</dbReference>
<dbReference type="InterPro" id="IPR047163">
    <property type="entry name" value="ASPP1/2"/>
</dbReference>
<dbReference type="Pfam" id="PF12796">
    <property type="entry name" value="Ank_2"/>
    <property type="match status" value="1"/>
</dbReference>
<organism evidence="11 12">
    <name type="scientific">Aldrovandia affinis</name>
    <dbReference type="NCBI Taxonomy" id="143900"/>
    <lineage>
        <taxon>Eukaryota</taxon>
        <taxon>Metazoa</taxon>
        <taxon>Chordata</taxon>
        <taxon>Craniata</taxon>
        <taxon>Vertebrata</taxon>
        <taxon>Euteleostomi</taxon>
        <taxon>Actinopterygii</taxon>
        <taxon>Neopterygii</taxon>
        <taxon>Teleostei</taxon>
        <taxon>Notacanthiformes</taxon>
        <taxon>Halosauridae</taxon>
        <taxon>Aldrovandia</taxon>
    </lineage>
</organism>
<evidence type="ECO:0000256" key="9">
    <source>
        <dbReference type="SAM" id="MobiDB-lite"/>
    </source>
</evidence>
<dbReference type="Gene3D" id="1.25.40.20">
    <property type="entry name" value="Ankyrin repeat-containing domain"/>
    <property type="match status" value="1"/>
</dbReference>
<feature type="compositionally biased region" description="Basic and acidic residues" evidence="9">
    <location>
        <begin position="54"/>
        <end position="68"/>
    </location>
</feature>
<evidence type="ECO:0000259" key="10">
    <source>
        <dbReference type="PROSITE" id="PS50002"/>
    </source>
</evidence>
<feature type="region of interest" description="Disordered" evidence="9">
    <location>
        <begin position="216"/>
        <end position="254"/>
    </location>
</feature>
<dbReference type="PROSITE" id="PS50297">
    <property type="entry name" value="ANK_REP_REGION"/>
    <property type="match status" value="2"/>
</dbReference>
<feature type="compositionally biased region" description="Basic and acidic residues" evidence="9">
    <location>
        <begin position="237"/>
        <end position="251"/>
    </location>
</feature>
<dbReference type="SUPFAM" id="SSF48403">
    <property type="entry name" value="Ankyrin repeat"/>
    <property type="match status" value="1"/>
</dbReference>
<dbReference type="Proteomes" id="UP001221898">
    <property type="component" value="Unassembled WGS sequence"/>
</dbReference>
<evidence type="ECO:0000256" key="6">
    <source>
        <dbReference type="ARBA" id="ARBA00023242"/>
    </source>
</evidence>
<feature type="region of interest" description="Disordered" evidence="9">
    <location>
        <begin position="41"/>
        <end position="177"/>
    </location>
</feature>
<dbReference type="GO" id="GO:0006915">
    <property type="term" value="P:apoptotic process"/>
    <property type="evidence" value="ECO:0007669"/>
    <property type="project" value="UniProtKB-KW"/>
</dbReference>
<dbReference type="EMBL" id="JAINUG010000065">
    <property type="protein sequence ID" value="KAJ8402176.1"/>
    <property type="molecule type" value="Genomic_DNA"/>
</dbReference>
<evidence type="ECO:0000256" key="3">
    <source>
        <dbReference type="ARBA" id="ARBA00022703"/>
    </source>
</evidence>
<dbReference type="SMART" id="SM00248">
    <property type="entry name" value="ANK"/>
    <property type="match status" value="2"/>
</dbReference>
<evidence type="ECO:0000256" key="7">
    <source>
        <dbReference type="PROSITE-ProRule" id="PRU00023"/>
    </source>
</evidence>
<dbReference type="InterPro" id="IPR002110">
    <property type="entry name" value="Ankyrin_rpt"/>
</dbReference>
<keyword evidence="6" id="KW-0539">Nucleus</keyword>
<dbReference type="SMART" id="SM00326">
    <property type="entry name" value="SH3"/>
    <property type="match status" value="1"/>
</dbReference>
<reference evidence="11" key="1">
    <citation type="journal article" date="2023" name="Science">
        <title>Genome structures resolve the early diversification of teleost fishes.</title>
        <authorList>
            <person name="Parey E."/>
            <person name="Louis A."/>
            <person name="Montfort J."/>
            <person name="Bouchez O."/>
            <person name="Roques C."/>
            <person name="Iampietro C."/>
            <person name="Lluch J."/>
            <person name="Castinel A."/>
            <person name="Donnadieu C."/>
            <person name="Desvignes T."/>
            <person name="Floi Bucao C."/>
            <person name="Jouanno E."/>
            <person name="Wen M."/>
            <person name="Mejri S."/>
            <person name="Dirks R."/>
            <person name="Jansen H."/>
            <person name="Henkel C."/>
            <person name="Chen W.J."/>
            <person name="Zahm M."/>
            <person name="Cabau C."/>
            <person name="Klopp C."/>
            <person name="Thompson A.W."/>
            <person name="Robinson-Rechavi M."/>
            <person name="Braasch I."/>
            <person name="Lecointre G."/>
            <person name="Bobe J."/>
            <person name="Postlethwait J.H."/>
            <person name="Berthelot C."/>
            <person name="Roest Crollius H."/>
            <person name="Guiguen Y."/>
        </authorList>
    </citation>
    <scope>NUCLEOTIDE SEQUENCE</scope>
    <source>
        <strain evidence="11">NC1722</strain>
    </source>
</reference>